<gene>
    <name evidence="1" type="ORF">SAMN05421858_2259</name>
</gene>
<proteinExistence type="predicted"/>
<evidence type="ECO:0000313" key="1">
    <source>
        <dbReference type="EMBL" id="SIR32553.1"/>
    </source>
</evidence>
<dbReference type="Proteomes" id="UP000186914">
    <property type="component" value="Unassembled WGS sequence"/>
</dbReference>
<evidence type="ECO:0000313" key="2">
    <source>
        <dbReference type="Proteomes" id="UP000186914"/>
    </source>
</evidence>
<dbReference type="AlphaFoldDB" id="A0A1N7A0L0"/>
<dbReference type="RefSeq" id="WP_076430133.1">
    <property type="nucleotide sequence ID" value="NZ_FTNO01000001.1"/>
</dbReference>
<dbReference type="OrthoDB" id="103460at2157"/>
<sequence>MTDSDRCPDCGVTLESVKFGMNDAWKPHVKTNERKEGLLGSLGMNETKSVRTRMCPECGRLLFHAEIE</sequence>
<name>A0A1N7A0L0_9EURY</name>
<dbReference type="EMBL" id="FTNO01000001">
    <property type="protein sequence ID" value="SIR32553.1"/>
    <property type="molecule type" value="Genomic_DNA"/>
</dbReference>
<accession>A0A1N7A0L0</accession>
<protein>
    <submittedName>
        <fullName evidence="1">Uncharacterized protein</fullName>
    </submittedName>
</protein>
<organism evidence="1 2">
    <name type="scientific">Haladaptatus litoreus</name>
    <dbReference type="NCBI Taxonomy" id="553468"/>
    <lineage>
        <taxon>Archaea</taxon>
        <taxon>Methanobacteriati</taxon>
        <taxon>Methanobacteriota</taxon>
        <taxon>Stenosarchaea group</taxon>
        <taxon>Halobacteria</taxon>
        <taxon>Halobacteriales</taxon>
        <taxon>Haladaptataceae</taxon>
        <taxon>Haladaptatus</taxon>
    </lineage>
</organism>
<keyword evidence="2" id="KW-1185">Reference proteome</keyword>
<reference evidence="2" key="1">
    <citation type="submission" date="2017-01" db="EMBL/GenBank/DDBJ databases">
        <authorList>
            <person name="Varghese N."/>
            <person name="Submissions S."/>
        </authorList>
    </citation>
    <scope>NUCLEOTIDE SEQUENCE [LARGE SCALE GENOMIC DNA]</scope>
    <source>
        <strain evidence="2">CGMCC 1.7737</strain>
    </source>
</reference>